<dbReference type="PANTHER" id="PTHR23339">
    <property type="entry name" value="TYROSINE SPECIFIC PROTEIN PHOSPHATASE AND DUAL SPECIFICITY PROTEIN PHOSPHATASE"/>
    <property type="match status" value="1"/>
</dbReference>
<organism evidence="2 3">
    <name type="scientific">Artemia franciscana</name>
    <name type="common">Brine shrimp</name>
    <name type="synonym">Artemia sanfranciscana</name>
    <dbReference type="NCBI Taxonomy" id="6661"/>
    <lineage>
        <taxon>Eukaryota</taxon>
        <taxon>Metazoa</taxon>
        <taxon>Ecdysozoa</taxon>
        <taxon>Arthropoda</taxon>
        <taxon>Crustacea</taxon>
        <taxon>Branchiopoda</taxon>
        <taxon>Anostraca</taxon>
        <taxon>Artemiidae</taxon>
        <taxon>Artemia</taxon>
    </lineage>
</organism>
<dbReference type="InterPro" id="IPR029021">
    <property type="entry name" value="Prot-tyrosine_phosphatase-like"/>
</dbReference>
<sequence>MVRIPKWIATQRFYFVTLQTEICPKSTANTHYFSIDEQLLYLNFYADFGPLNLAMLQRYCQKVVRKLQSANLMKKRIVHYTTMNPQKRANAAYLVGAYLVIYLKKTAEEAHSLLTAGSGPQYVPFRDASIGWAEYCITLLDCLRGIDKASKCKFFDFDDFDAEAYKHYE</sequence>
<comment type="caution">
    <text evidence="2">The sequence shown here is derived from an EMBL/GenBank/DDBJ whole genome shotgun (WGS) entry which is preliminary data.</text>
</comment>
<accession>A0AA88HZW2</accession>
<dbReference type="Gene3D" id="3.90.190.10">
    <property type="entry name" value="Protein tyrosine phosphatase superfamily"/>
    <property type="match status" value="1"/>
</dbReference>
<dbReference type="InterPro" id="IPR050561">
    <property type="entry name" value="PTP"/>
</dbReference>
<dbReference type="InterPro" id="IPR029260">
    <property type="entry name" value="DSPn"/>
</dbReference>
<dbReference type="SUPFAM" id="SSF52799">
    <property type="entry name" value="(Phosphotyrosine protein) phosphatases II"/>
    <property type="match status" value="1"/>
</dbReference>
<evidence type="ECO:0000313" key="3">
    <source>
        <dbReference type="Proteomes" id="UP001187531"/>
    </source>
</evidence>
<dbReference type="Proteomes" id="UP001187531">
    <property type="component" value="Unassembled WGS sequence"/>
</dbReference>
<dbReference type="CDD" id="cd17657">
    <property type="entry name" value="CDC14_N"/>
    <property type="match status" value="1"/>
</dbReference>
<evidence type="ECO:0000259" key="1">
    <source>
        <dbReference type="Pfam" id="PF14671"/>
    </source>
</evidence>
<name>A0AA88HZW2_ARTSF</name>
<protein>
    <recommendedName>
        <fullName evidence="1">Dual specificity/tyrosine protein phosphatase N-terminal domain-containing protein</fullName>
    </recommendedName>
</protein>
<evidence type="ECO:0000313" key="2">
    <source>
        <dbReference type="EMBL" id="KAK2718774.1"/>
    </source>
</evidence>
<reference evidence="2" key="1">
    <citation type="submission" date="2023-07" db="EMBL/GenBank/DDBJ databases">
        <title>Chromosome-level genome assembly of Artemia franciscana.</title>
        <authorList>
            <person name="Jo E."/>
        </authorList>
    </citation>
    <scope>NUCLEOTIDE SEQUENCE</scope>
    <source>
        <tissue evidence="2">Whole body</tissue>
    </source>
</reference>
<feature type="non-terminal residue" evidence="2">
    <location>
        <position position="169"/>
    </location>
</feature>
<dbReference type="Pfam" id="PF14671">
    <property type="entry name" value="DSPn"/>
    <property type="match status" value="1"/>
</dbReference>
<dbReference type="AlphaFoldDB" id="A0AA88HZW2"/>
<proteinExistence type="predicted"/>
<dbReference type="EMBL" id="JAVRJZ010000009">
    <property type="protein sequence ID" value="KAK2718774.1"/>
    <property type="molecule type" value="Genomic_DNA"/>
</dbReference>
<feature type="domain" description="Dual specificity/tyrosine protein phosphatase N-terminal" evidence="1">
    <location>
        <begin position="9"/>
        <end position="149"/>
    </location>
</feature>
<keyword evidence="3" id="KW-1185">Reference proteome</keyword>
<gene>
    <name evidence="2" type="ORF">QYM36_005946</name>
</gene>